<comment type="caution">
    <text evidence="1">The sequence shown here is derived from an EMBL/GenBank/DDBJ whole genome shotgun (WGS) entry which is preliminary data.</text>
</comment>
<dbReference type="Proteomes" id="UP001233314">
    <property type="component" value="Unassembled WGS sequence"/>
</dbReference>
<gene>
    <name evidence="1" type="ORF">Q5722_04360</name>
</gene>
<evidence type="ECO:0000313" key="2">
    <source>
        <dbReference type="Proteomes" id="UP001233314"/>
    </source>
</evidence>
<sequence length="58" mass="6281">MCRPVPCKQCGKITWSGCGQHVAAVKASVPPANWCAGHPKTERPTGPRRSWLGRIVGR</sequence>
<evidence type="ECO:0000313" key="1">
    <source>
        <dbReference type="EMBL" id="MDO7867598.1"/>
    </source>
</evidence>
<keyword evidence="2" id="KW-1185">Reference proteome</keyword>
<protein>
    <submittedName>
        <fullName evidence="1">Uncharacterized protein</fullName>
    </submittedName>
</protein>
<organism evidence="1 2">
    <name type="scientific">Nocardioides jiangxiensis</name>
    <dbReference type="NCBI Taxonomy" id="3064524"/>
    <lineage>
        <taxon>Bacteria</taxon>
        <taxon>Bacillati</taxon>
        <taxon>Actinomycetota</taxon>
        <taxon>Actinomycetes</taxon>
        <taxon>Propionibacteriales</taxon>
        <taxon>Nocardioidaceae</taxon>
        <taxon>Nocardioides</taxon>
    </lineage>
</organism>
<name>A0ABT9B043_9ACTN</name>
<proteinExistence type="predicted"/>
<reference evidence="1 2" key="1">
    <citation type="submission" date="2023-07" db="EMBL/GenBank/DDBJ databases">
        <title>Nocardioides sp. nov WY-20 isolated from soil.</title>
        <authorList>
            <person name="Liu B."/>
            <person name="Wan Y."/>
        </authorList>
    </citation>
    <scope>NUCLEOTIDE SEQUENCE [LARGE SCALE GENOMIC DNA]</scope>
    <source>
        <strain evidence="1 2">WY-20</strain>
    </source>
</reference>
<dbReference type="PANTHER" id="PTHR34724:SF2">
    <property type="entry name" value="OS12G0596101 PROTEIN"/>
    <property type="match status" value="1"/>
</dbReference>
<dbReference type="EMBL" id="JAUQTA010000001">
    <property type="protein sequence ID" value="MDO7867598.1"/>
    <property type="molecule type" value="Genomic_DNA"/>
</dbReference>
<dbReference type="RefSeq" id="WP_305026989.1">
    <property type="nucleotide sequence ID" value="NZ_JAUQTA010000001.1"/>
</dbReference>
<accession>A0ABT9B043</accession>
<dbReference type="PANTHER" id="PTHR34724">
    <property type="entry name" value="OS12G0596101 PROTEIN"/>
    <property type="match status" value="1"/>
</dbReference>